<evidence type="ECO:0000256" key="1">
    <source>
        <dbReference type="SAM" id="MobiDB-lite"/>
    </source>
</evidence>
<dbReference type="AlphaFoldDB" id="A0A2S4HGB8"/>
<sequence length="279" mass="32301">MKTKRHCDMNTANRRHSYCRPITGLLAFLLLTFSSFALSQNDNRFHIDLVVFANNDQSSRYEEDWPDNLHLRYPRNWTRIYNSGTTLQKVDYMDPEFEQTLKSLRLSSRYKPLLQASWQQDLTSRKRSPAILIQGGKQYGNHYELEGYIRVAVERYLHVDTNLWLSSFGSRGGNYYLPRQPLSFDEPEELPSPASDSPEYAEFLKQNPGYTPQAVQAKAEAESRGDYPIDQIVVMKQQRRMRSDELHFIDHPRFGVIIKISKIKEGTGVTEASAENAAQ</sequence>
<evidence type="ECO:0008006" key="4">
    <source>
        <dbReference type="Google" id="ProtNLM"/>
    </source>
</evidence>
<protein>
    <recommendedName>
        <fullName evidence="4">Peptidoglycan-binding protein CsiV</fullName>
    </recommendedName>
</protein>
<reference evidence="2" key="1">
    <citation type="submission" date="2018-01" db="EMBL/GenBank/DDBJ databases">
        <authorList>
            <person name="Yu X.-D."/>
        </authorList>
    </citation>
    <scope>NUCLEOTIDE SEQUENCE</scope>
    <source>
        <strain evidence="2">ZX-21</strain>
    </source>
</reference>
<comment type="caution">
    <text evidence="2">The sequence shown here is derived from an EMBL/GenBank/DDBJ whole genome shotgun (WGS) entry which is preliminary data.</text>
</comment>
<dbReference type="InterPro" id="IPR021241">
    <property type="entry name" value="CsiV"/>
</dbReference>
<organism evidence="2 3">
    <name type="scientific">Zhongshania marina</name>
    <dbReference type="NCBI Taxonomy" id="2304603"/>
    <lineage>
        <taxon>Bacteria</taxon>
        <taxon>Pseudomonadati</taxon>
        <taxon>Pseudomonadota</taxon>
        <taxon>Gammaproteobacteria</taxon>
        <taxon>Cellvibrionales</taxon>
        <taxon>Spongiibacteraceae</taxon>
        <taxon>Zhongshania</taxon>
    </lineage>
</organism>
<dbReference type="Proteomes" id="UP000237222">
    <property type="component" value="Unassembled WGS sequence"/>
</dbReference>
<name>A0A2S4HGB8_9GAMM</name>
<dbReference type="EMBL" id="PQGG01000019">
    <property type="protein sequence ID" value="POP53017.1"/>
    <property type="molecule type" value="Genomic_DNA"/>
</dbReference>
<feature type="region of interest" description="Disordered" evidence="1">
    <location>
        <begin position="180"/>
        <end position="199"/>
    </location>
</feature>
<gene>
    <name evidence="2" type="ORF">C0068_07950</name>
</gene>
<evidence type="ECO:0000313" key="3">
    <source>
        <dbReference type="Proteomes" id="UP000237222"/>
    </source>
</evidence>
<accession>A0A2S4HGB8</accession>
<dbReference type="Pfam" id="PF10972">
    <property type="entry name" value="CsiV"/>
    <property type="match status" value="1"/>
</dbReference>
<proteinExistence type="predicted"/>
<evidence type="ECO:0000313" key="2">
    <source>
        <dbReference type="EMBL" id="POP53017.1"/>
    </source>
</evidence>